<dbReference type="GO" id="GO:0003676">
    <property type="term" value="F:nucleic acid binding"/>
    <property type="evidence" value="ECO:0007669"/>
    <property type="project" value="InterPro"/>
</dbReference>
<dbReference type="InterPro" id="IPR002156">
    <property type="entry name" value="RNaseH_domain"/>
</dbReference>
<comment type="caution">
    <text evidence="3">The sequence shown here is derived from an EMBL/GenBank/DDBJ whole genome shotgun (WGS) entry which is preliminary data.</text>
</comment>
<dbReference type="GO" id="GO:0004523">
    <property type="term" value="F:RNA-DNA hybrid ribonuclease activity"/>
    <property type="evidence" value="ECO:0007669"/>
    <property type="project" value="InterPro"/>
</dbReference>
<dbReference type="CDD" id="cd06222">
    <property type="entry name" value="RNase_H_like"/>
    <property type="match status" value="1"/>
</dbReference>
<dbReference type="InterPro" id="IPR044730">
    <property type="entry name" value="RNase_H-like_dom_plant"/>
</dbReference>
<gene>
    <name evidence="3" type="ORF">Bca52824_030262</name>
</gene>
<evidence type="ECO:0000256" key="1">
    <source>
        <dbReference type="SAM" id="Phobius"/>
    </source>
</evidence>
<sequence length="259" mass="29224">METIVHLFFHCPYAKKVWELIPFSGGFIPMPLNNFDVEWKKLLQAVVLPPIGLGICPLAPWILWSFWSARNQKLFQKRSFSIQETITKAIVDAKEWMEAQVTVPISQKLAVTQGREGFEVICRSDAAWKKEYQAAGLAWSFYQNQSERISSHNQSSAFVISSLVAEGLAMRAAMEHAIDLQMRCVLFESDSLQLVAAIAEGSSFSDIHGIISDIYLLSNFFNSVSFRFCRRESLTFEDSVAKKTLADFCLNQIAIPALV</sequence>
<dbReference type="Proteomes" id="UP000886595">
    <property type="component" value="Unassembled WGS sequence"/>
</dbReference>
<dbReference type="PANTHER" id="PTHR34146:SF11">
    <property type="entry name" value="RIBONUCLEASE H-LIKE SUPERFAMILY PROTEIN"/>
    <property type="match status" value="1"/>
</dbReference>
<reference evidence="3 4" key="1">
    <citation type="submission" date="2020-02" db="EMBL/GenBank/DDBJ databases">
        <authorList>
            <person name="Ma Q."/>
            <person name="Huang Y."/>
            <person name="Song X."/>
            <person name="Pei D."/>
        </authorList>
    </citation>
    <scope>NUCLEOTIDE SEQUENCE [LARGE SCALE GENOMIC DNA]</scope>
    <source>
        <strain evidence="3">Sxm20200214</strain>
        <tissue evidence="3">Leaf</tissue>
    </source>
</reference>
<proteinExistence type="predicted"/>
<keyword evidence="1" id="KW-0812">Transmembrane</keyword>
<feature type="transmembrane region" description="Helical" evidence="1">
    <location>
        <begin position="42"/>
        <end position="67"/>
    </location>
</feature>
<dbReference type="InterPro" id="IPR012337">
    <property type="entry name" value="RNaseH-like_sf"/>
</dbReference>
<evidence type="ECO:0000259" key="2">
    <source>
        <dbReference type="Pfam" id="PF13456"/>
    </source>
</evidence>
<dbReference type="InterPro" id="IPR036397">
    <property type="entry name" value="RNaseH_sf"/>
</dbReference>
<keyword evidence="1" id="KW-0472">Membrane</keyword>
<dbReference type="OrthoDB" id="1106228at2759"/>
<name>A0A8X7V6J8_BRACI</name>
<organism evidence="3 4">
    <name type="scientific">Brassica carinata</name>
    <name type="common">Ethiopian mustard</name>
    <name type="synonym">Abyssinian cabbage</name>
    <dbReference type="NCBI Taxonomy" id="52824"/>
    <lineage>
        <taxon>Eukaryota</taxon>
        <taxon>Viridiplantae</taxon>
        <taxon>Streptophyta</taxon>
        <taxon>Embryophyta</taxon>
        <taxon>Tracheophyta</taxon>
        <taxon>Spermatophyta</taxon>
        <taxon>Magnoliopsida</taxon>
        <taxon>eudicotyledons</taxon>
        <taxon>Gunneridae</taxon>
        <taxon>Pentapetalae</taxon>
        <taxon>rosids</taxon>
        <taxon>malvids</taxon>
        <taxon>Brassicales</taxon>
        <taxon>Brassicaceae</taxon>
        <taxon>Brassiceae</taxon>
        <taxon>Brassica</taxon>
    </lineage>
</organism>
<evidence type="ECO:0000313" key="3">
    <source>
        <dbReference type="EMBL" id="KAG2301611.1"/>
    </source>
</evidence>
<protein>
    <recommendedName>
        <fullName evidence="2">RNase H type-1 domain-containing protein</fullName>
    </recommendedName>
</protein>
<dbReference type="AlphaFoldDB" id="A0A8X7V6J8"/>
<dbReference type="Pfam" id="PF13456">
    <property type="entry name" value="RVT_3"/>
    <property type="match status" value="1"/>
</dbReference>
<keyword evidence="1" id="KW-1133">Transmembrane helix</keyword>
<dbReference type="Gene3D" id="3.30.420.10">
    <property type="entry name" value="Ribonuclease H-like superfamily/Ribonuclease H"/>
    <property type="match status" value="1"/>
</dbReference>
<dbReference type="SUPFAM" id="SSF53098">
    <property type="entry name" value="Ribonuclease H-like"/>
    <property type="match status" value="1"/>
</dbReference>
<accession>A0A8X7V6J8</accession>
<evidence type="ECO:0000313" key="4">
    <source>
        <dbReference type="Proteomes" id="UP000886595"/>
    </source>
</evidence>
<feature type="domain" description="RNase H type-1" evidence="2">
    <location>
        <begin position="124"/>
        <end position="243"/>
    </location>
</feature>
<dbReference type="EMBL" id="JAAMPC010000007">
    <property type="protein sequence ID" value="KAG2301611.1"/>
    <property type="molecule type" value="Genomic_DNA"/>
</dbReference>
<keyword evidence="4" id="KW-1185">Reference proteome</keyword>
<dbReference type="PANTHER" id="PTHR34146">
    <property type="entry name" value="POLYNUCLEOTIDYL TRANSFERASE, RIBONUCLEASE H-LIKE SUPERFAMILY PROTEIN-RELATED"/>
    <property type="match status" value="1"/>
</dbReference>